<reference evidence="3 4" key="1">
    <citation type="journal article" date="2014" name="Genome Biol. Evol.">
        <title>The secreted proteins of Achlya hypogyna and Thraustotheca clavata identify the ancestral oomycete secretome and reveal gene acquisitions by horizontal gene transfer.</title>
        <authorList>
            <person name="Misner I."/>
            <person name="Blouin N."/>
            <person name="Leonard G."/>
            <person name="Richards T.A."/>
            <person name="Lane C.E."/>
        </authorList>
    </citation>
    <scope>NUCLEOTIDE SEQUENCE [LARGE SCALE GENOMIC DNA]</scope>
    <source>
        <strain evidence="3 4">ATCC 34112</strain>
    </source>
</reference>
<protein>
    <recommendedName>
        <fullName evidence="2">SWIM-type domain-containing protein</fullName>
    </recommendedName>
</protein>
<keyword evidence="1" id="KW-0862">Zinc</keyword>
<feature type="domain" description="SWIM-type" evidence="2">
    <location>
        <begin position="42"/>
        <end position="77"/>
    </location>
</feature>
<name>A0A1V9ZDC9_9STRA</name>
<dbReference type="GO" id="GO:0008270">
    <property type="term" value="F:zinc ion binding"/>
    <property type="evidence" value="ECO:0007669"/>
    <property type="project" value="UniProtKB-KW"/>
</dbReference>
<dbReference type="EMBL" id="JNBS01002009">
    <property type="protein sequence ID" value="OQR95911.1"/>
    <property type="molecule type" value="Genomic_DNA"/>
</dbReference>
<dbReference type="AlphaFoldDB" id="A0A1V9ZDC9"/>
<keyword evidence="4" id="KW-1185">Reference proteome</keyword>
<comment type="caution">
    <text evidence="3">The sequence shown here is derived from an EMBL/GenBank/DDBJ whole genome shotgun (WGS) entry which is preliminary data.</text>
</comment>
<evidence type="ECO:0000259" key="2">
    <source>
        <dbReference type="PROSITE" id="PS50966"/>
    </source>
</evidence>
<dbReference type="InterPro" id="IPR007527">
    <property type="entry name" value="Znf_SWIM"/>
</dbReference>
<keyword evidence="1" id="KW-0479">Metal-binding</keyword>
<dbReference type="Proteomes" id="UP000243217">
    <property type="component" value="Unassembled WGS sequence"/>
</dbReference>
<evidence type="ECO:0000313" key="4">
    <source>
        <dbReference type="Proteomes" id="UP000243217"/>
    </source>
</evidence>
<keyword evidence="1" id="KW-0863">Zinc-finger</keyword>
<proteinExistence type="predicted"/>
<evidence type="ECO:0000313" key="3">
    <source>
        <dbReference type="EMBL" id="OQR95911.1"/>
    </source>
</evidence>
<sequence>MATKELHHHSPLFGAFARVITTEEKISSHYLLLLFPSSLSIYERQKVSAKATSSLNCTCASSSLPCPHIASSREFVLLTNFSLQSIQRVYLPYQTNGSAVATRRSDLLLETILDGMIWLVFPYNIARGTFLDMLMHAVAPIHLIVENLDLDDTDNSLILAQAHNVSDTRAIGELGDADQIEFLSNAKEIQSIINAKYEPCHRHSAEYEAQIVSLYMQLDTSHDEPHICRRRSISLLPQNPKSNGVVYDGLRLAMVQHLKHAIECDTVNHPMATSLIQMVLQFALSLDQTDLHIVALLALAPTETKASRYTQAKTYVDMAIRLSVEIEHTTMLFVGYLCLCDIEAAQNNIDQAIKMLYRAKEFALPEWKLSFHSNLQTLQAIAPIPLTEKIEKWWGIAPERTETQTCFGPKVLNAIPLSQLLLDLPLKIVLIKVDRQVHYRIGYEDSWTIGDLLRATIIRHERSWQSSRCIVGFKDDQRPTDKESVLPLDIPLLQVLSPNGFIAVLEPRSNLRVGYLWDAILTTR</sequence>
<dbReference type="OrthoDB" id="74304at2759"/>
<organism evidence="3 4">
    <name type="scientific">Thraustotheca clavata</name>
    <dbReference type="NCBI Taxonomy" id="74557"/>
    <lineage>
        <taxon>Eukaryota</taxon>
        <taxon>Sar</taxon>
        <taxon>Stramenopiles</taxon>
        <taxon>Oomycota</taxon>
        <taxon>Saprolegniomycetes</taxon>
        <taxon>Saprolegniales</taxon>
        <taxon>Achlyaceae</taxon>
        <taxon>Thraustotheca</taxon>
    </lineage>
</organism>
<evidence type="ECO:0000256" key="1">
    <source>
        <dbReference type="PROSITE-ProRule" id="PRU00325"/>
    </source>
</evidence>
<gene>
    <name evidence="3" type="ORF">THRCLA_07466</name>
</gene>
<dbReference type="PROSITE" id="PS50966">
    <property type="entry name" value="ZF_SWIM"/>
    <property type="match status" value="1"/>
</dbReference>
<accession>A0A1V9ZDC9</accession>